<organism evidence="2 3">
    <name type="scientific">Pleurotus eryngii</name>
    <name type="common">Boletus of the steppes</name>
    <dbReference type="NCBI Taxonomy" id="5323"/>
    <lineage>
        <taxon>Eukaryota</taxon>
        <taxon>Fungi</taxon>
        <taxon>Dikarya</taxon>
        <taxon>Basidiomycota</taxon>
        <taxon>Agaricomycotina</taxon>
        <taxon>Agaricomycetes</taxon>
        <taxon>Agaricomycetidae</taxon>
        <taxon>Agaricales</taxon>
        <taxon>Pleurotineae</taxon>
        <taxon>Pleurotaceae</taxon>
        <taxon>Pleurotus</taxon>
    </lineage>
</organism>
<evidence type="ECO:0000313" key="3">
    <source>
        <dbReference type="Proteomes" id="UP000807025"/>
    </source>
</evidence>
<proteinExistence type="predicted"/>
<gene>
    <name evidence="2" type="ORF">BDN71DRAFT_1454326</name>
</gene>
<reference evidence="2" key="1">
    <citation type="submission" date="2020-11" db="EMBL/GenBank/DDBJ databases">
        <authorList>
            <consortium name="DOE Joint Genome Institute"/>
            <person name="Ahrendt S."/>
            <person name="Riley R."/>
            <person name="Andreopoulos W."/>
            <person name="Labutti K."/>
            <person name="Pangilinan J."/>
            <person name="Ruiz-Duenas F.J."/>
            <person name="Barrasa J.M."/>
            <person name="Sanchez-Garcia M."/>
            <person name="Camarero S."/>
            <person name="Miyauchi S."/>
            <person name="Serrano A."/>
            <person name="Linde D."/>
            <person name="Babiker R."/>
            <person name="Drula E."/>
            <person name="Ayuso-Fernandez I."/>
            <person name="Pacheco R."/>
            <person name="Padilla G."/>
            <person name="Ferreira P."/>
            <person name="Barriuso J."/>
            <person name="Kellner H."/>
            <person name="Castanera R."/>
            <person name="Alfaro M."/>
            <person name="Ramirez L."/>
            <person name="Pisabarro A.G."/>
            <person name="Kuo A."/>
            <person name="Tritt A."/>
            <person name="Lipzen A."/>
            <person name="He G."/>
            <person name="Yan M."/>
            <person name="Ng V."/>
            <person name="Cullen D."/>
            <person name="Martin F."/>
            <person name="Rosso M.-N."/>
            <person name="Henrissat B."/>
            <person name="Hibbett D."/>
            <person name="Martinez A.T."/>
            <person name="Grigoriev I.V."/>
        </authorList>
    </citation>
    <scope>NUCLEOTIDE SEQUENCE</scope>
    <source>
        <strain evidence="2">ATCC 90797</strain>
    </source>
</reference>
<dbReference type="EMBL" id="MU154642">
    <property type="protein sequence ID" value="KAF9490434.1"/>
    <property type="molecule type" value="Genomic_DNA"/>
</dbReference>
<feature type="non-terminal residue" evidence="2">
    <location>
        <position position="1"/>
    </location>
</feature>
<dbReference type="Proteomes" id="UP000807025">
    <property type="component" value="Unassembled WGS sequence"/>
</dbReference>
<feature type="region of interest" description="Disordered" evidence="1">
    <location>
        <begin position="30"/>
        <end position="57"/>
    </location>
</feature>
<keyword evidence="3" id="KW-1185">Reference proteome</keyword>
<evidence type="ECO:0000313" key="2">
    <source>
        <dbReference type="EMBL" id="KAF9490434.1"/>
    </source>
</evidence>
<evidence type="ECO:0000256" key="1">
    <source>
        <dbReference type="SAM" id="MobiDB-lite"/>
    </source>
</evidence>
<accession>A0A9P6DB76</accession>
<sequence length="110" mass="12322">DVWPYDLTAGLSIAGIELTMIPRVPPCHLPLHHLPSPQTPKRPKSRLGTPDHETPSHARRCLRMNQLRQGTARVAVESTRDEMKGGRCRFPVLMCAGGQPRFVYSIVRTT</sequence>
<comment type="caution">
    <text evidence="2">The sequence shown here is derived from an EMBL/GenBank/DDBJ whole genome shotgun (WGS) entry which is preliminary data.</text>
</comment>
<name>A0A9P6DB76_PLEER</name>
<dbReference type="AlphaFoldDB" id="A0A9P6DB76"/>
<protein>
    <submittedName>
        <fullName evidence="2">Uncharacterized protein</fullName>
    </submittedName>
</protein>